<gene>
    <name evidence="1" type="ORF">HU200_065753</name>
</gene>
<accession>A0A835A270</accession>
<comment type="caution">
    <text evidence="1">The sequence shown here is derived from an EMBL/GenBank/DDBJ whole genome shotgun (WGS) entry which is preliminary data.</text>
</comment>
<proteinExistence type="predicted"/>
<evidence type="ECO:0000313" key="1">
    <source>
        <dbReference type="EMBL" id="KAF8646534.1"/>
    </source>
</evidence>
<reference evidence="1" key="1">
    <citation type="submission" date="2020-07" db="EMBL/GenBank/DDBJ databases">
        <title>Genome sequence and genetic diversity analysis of an under-domesticated orphan crop, white fonio (Digitaria exilis).</title>
        <authorList>
            <person name="Bennetzen J.L."/>
            <person name="Chen S."/>
            <person name="Ma X."/>
            <person name="Wang X."/>
            <person name="Yssel A.E.J."/>
            <person name="Chaluvadi S.R."/>
            <person name="Johnson M."/>
            <person name="Gangashetty P."/>
            <person name="Hamidou F."/>
            <person name="Sanogo M.D."/>
            <person name="Zwaenepoel A."/>
            <person name="Wallace J."/>
            <person name="Van De Peer Y."/>
            <person name="Van Deynze A."/>
        </authorList>
    </citation>
    <scope>NUCLEOTIDE SEQUENCE</scope>
    <source>
        <tissue evidence="1">Leaves</tissue>
    </source>
</reference>
<keyword evidence="2" id="KW-1185">Reference proteome</keyword>
<evidence type="ECO:0000313" key="2">
    <source>
        <dbReference type="Proteomes" id="UP000636709"/>
    </source>
</evidence>
<dbReference type="Proteomes" id="UP000636709">
    <property type="component" value="Unassembled WGS sequence"/>
</dbReference>
<dbReference type="AlphaFoldDB" id="A0A835A270"/>
<organism evidence="1 2">
    <name type="scientific">Digitaria exilis</name>
    <dbReference type="NCBI Taxonomy" id="1010633"/>
    <lineage>
        <taxon>Eukaryota</taxon>
        <taxon>Viridiplantae</taxon>
        <taxon>Streptophyta</taxon>
        <taxon>Embryophyta</taxon>
        <taxon>Tracheophyta</taxon>
        <taxon>Spermatophyta</taxon>
        <taxon>Magnoliopsida</taxon>
        <taxon>Liliopsida</taxon>
        <taxon>Poales</taxon>
        <taxon>Poaceae</taxon>
        <taxon>PACMAD clade</taxon>
        <taxon>Panicoideae</taxon>
        <taxon>Panicodae</taxon>
        <taxon>Paniceae</taxon>
        <taxon>Anthephorinae</taxon>
        <taxon>Digitaria</taxon>
    </lineage>
</organism>
<sequence>MRATGGMGMRATEAGGVRLRIRLRERGAVGFRGGPDCNLWDPHKRSINAPDEQAQERARERRDAMATMAPSRLLLRAARKASRAAAAAASRAAASARAADAAAAAARLGSSSGANAIAPSVNNAPTHGNVFIKPSQNNHIFRSADYEHLPEEAAIYIEKRREAKLLLSKGQDDVSCFEDWHLPMQLGPFADGEEPFISESSERLLKSLEDKYPFSVAAQ</sequence>
<name>A0A835A270_9POAL</name>
<dbReference type="EMBL" id="JACEFO010002892">
    <property type="protein sequence ID" value="KAF8646534.1"/>
    <property type="molecule type" value="Genomic_DNA"/>
</dbReference>
<protein>
    <submittedName>
        <fullName evidence="1">Uncharacterized protein</fullName>
    </submittedName>
</protein>